<keyword evidence="3" id="KW-1185">Reference proteome</keyword>
<protein>
    <recommendedName>
        <fullName evidence="4">Secreted protein</fullName>
    </recommendedName>
</protein>
<evidence type="ECO:0000313" key="2">
    <source>
        <dbReference type="EMBL" id="GAA3065869.1"/>
    </source>
</evidence>
<evidence type="ECO:0000313" key="3">
    <source>
        <dbReference type="Proteomes" id="UP001500236"/>
    </source>
</evidence>
<sequence length="122" mass="13406">MMRRAPPGVCTFCVCTLCVCSFAAPPLLRTVPPDLWITWAASGRCAAECASMEIPSRPQIPLHLARPTPDGLHTGTDLSYGARTGDMLRLRRGVYVPAQEWLDAAPWERPRPDDRSHGPGRP</sequence>
<evidence type="ECO:0000256" key="1">
    <source>
        <dbReference type="SAM" id="SignalP"/>
    </source>
</evidence>
<accession>A0ABP6LXJ8</accession>
<dbReference type="Proteomes" id="UP001500236">
    <property type="component" value="Unassembled WGS sequence"/>
</dbReference>
<reference evidence="3" key="1">
    <citation type="journal article" date="2019" name="Int. J. Syst. Evol. Microbiol.">
        <title>The Global Catalogue of Microorganisms (GCM) 10K type strain sequencing project: providing services to taxonomists for standard genome sequencing and annotation.</title>
        <authorList>
            <consortium name="The Broad Institute Genomics Platform"/>
            <consortium name="The Broad Institute Genome Sequencing Center for Infectious Disease"/>
            <person name="Wu L."/>
            <person name="Ma J."/>
        </authorList>
    </citation>
    <scope>NUCLEOTIDE SEQUENCE [LARGE SCALE GENOMIC DNA]</scope>
    <source>
        <strain evidence="3">JCM 14309</strain>
    </source>
</reference>
<organism evidence="2 3">
    <name type="scientific">Nesterenkonia aethiopica</name>
    <dbReference type="NCBI Taxonomy" id="269144"/>
    <lineage>
        <taxon>Bacteria</taxon>
        <taxon>Bacillati</taxon>
        <taxon>Actinomycetota</taxon>
        <taxon>Actinomycetes</taxon>
        <taxon>Micrococcales</taxon>
        <taxon>Micrococcaceae</taxon>
        <taxon>Nesterenkonia</taxon>
    </lineage>
</organism>
<evidence type="ECO:0008006" key="4">
    <source>
        <dbReference type="Google" id="ProtNLM"/>
    </source>
</evidence>
<name>A0ABP6LXJ8_9MICC</name>
<feature type="chain" id="PRO_5046648964" description="Secreted protein" evidence="1">
    <location>
        <begin position="24"/>
        <end position="122"/>
    </location>
</feature>
<gene>
    <name evidence="2" type="ORF">GCM10010529_18510</name>
</gene>
<keyword evidence="1" id="KW-0732">Signal</keyword>
<dbReference type="EMBL" id="BAAAVT010000010">
    <property type="protein sequence ID" value="GAA3065869.1"/>
    <property type="molecule type" value="Genomic_DNA"/>
</dbReference>
<proteinExistence type="predicted"/>
<comment type="caution">
    <text evidence="2">The sequence shown here is derived from an EMBL/GenBank/DDBJ whole genome shotgun (WGS) entry which is preliminary data.</text>
</comment>
<feature type="signal peptide" evidence="1">
    <location>
        <begin position="1"/>
        <end position="23"/>
    </location>
</feature>